<evidence type="ECO:0000256" key="2">
    <source>
        <dbReference type="ARBA" id="ARBA00023052"/>
    </source>
</evidence>
<dbReference type="GO" id="GO:0030976">
    <property type="term" value="F:thiamine pyrophosphate binding"/>
    <property type="evidence" value="ECO:0007669"/>
    <property type="project" value="InterPro"/>
</dbReference>
<feature type="domain" description="Thiamine pyrophosphate enzyme TPP-binding" evidence="4">
    <location>
        <begin position="204"/>
        <end position="341"/>
    </location>
</feature>
<dbReference type="Pfam" id="PF02775">
    <property type="entry name" value="TPP_enzyme_C"/>
    <property type="match status" value="1"/>
</dbReference>
<feature type="domain" description="Thiamine pyrophosphate enzyme N-terminal TPP-binding" evidence="5">
    <location>
        <begin position="6"/>
        <end position="115"/>
    </location>
</feature>
<dbReference type="InterPro" id="IPR011766">
    <property type="entry name" value="TPP_enzyme_TPP-bd"/>
</dbReference>
<dbReference type="GO" id="GO:0033980">
    <property type="term" value="F:phosphonopyruvate decarboxylase activity"/>
    <property type="evidence" value="ECO:0007669"/>
    <property type="project" value="InterPro"/>
</dbReference>
<dbReference type="STRING" id="679201.HMPREF9334_00995"/>
<dbReference type="SUPFAM" id="SSF52518">
    <property type="entry name" value="Thiamin diphosphate-binding fold (THDP-binding)"/>
    <property type="match status" value="2"/>
</dbReference>
<dbReference type="HOGENOM" id="CLU_042853_1_0_9"/>
<keyword evidence="2" id="KW-0786">Thiamine pyrophosphate</keyword>
<dbReference type="GO" id="GO:0000287">
    <property type="term" value="F:magnesium ion binding"/>
    <property type="evidence" value="ECO:0007669"/>
    <property type="project" value="InterPro"/>
</dbReference>
<dbReference type="OrthoDB" id="9785953at2"/>
<keyword evidence="7" id="KW-1185">Reference proteome</keyword>
<reference evidence="6 7" key="1">
    <citation type="submission" date="2011-08" db="EMBL/GenBank/DDBJ databases">
        <title>The Genome Sequence of Selenomonas infelix ATCC 43532.</title>
        <authorList>
            <consortium name="The Broad Institute Genome Sequencing Platform"/>
            <person name="Earl A."/>
            <person name="Ward D."/>
            <person name="Feldgarden M."/>
            <person name="Gevers D."/>
            <person name="Izard J."/>
            <person name="Blanton J.M."/>
            <person name="Baranova O.V."/>
            <person name="Dewhirst F.E."/>
            <person name="Young S.K."/>
            <person name="Zeng Q."/>
            <person name="Gargeya S."/>
            <person name="Fitzgerald M."/>
            <person name="Haas B."/>
            <person name="Abouelleil A."/>
            <person name="Alvarado L."/>
            <person name="Arachchi H.M."/>
            <person name="Berlin A."/>
            <person name="Brown A."/>
            <person name="Chapman S.B."/>
            <person name="Chen Z."/>
            <person name="Dunbar C."/>
            <person name="Freedman E."/>
            <person name="Gearin G."/>
            <person name="Gellesch M."/>
            <person name="Goldberg J."/>
            <person name="Griggs A."/>
            <person name="Gujja S."/>
            <person name="Heiman D."/>
            <person name="Howarth C."/>
            <person name="Larson L."/>
            <person name="Lui A."/>
            <person name="MacDonald P.J.P."/>
            <person name="Montmayeur A."/>
            <person name="Murphy C."/>
            <person name="Neiman D."/>
            <person name="Pearson M."/>
            <person name="Priest M."/>
            <person name="Roberts A."/>
            <person name="Saif S."/>
            <person name="Shea T."/>
            <person name="Shenoy N."/>
            <person name="Sisk P."/>
            <person name="Stolte C."/>
            <person name="Sykes S."/>
            <person name="Wortman J."/>
            <person name="Nusbaum C."/>
            <person name="Birren B."/>
        </authorList>
    </citation>
    <scope>NUCLEOTIDE SEQUENCE [LARGE SCALE GENOMIC DNA]</scope>
    <source>
        <strain evidence="6 7">ATCC 43532</strain>
    </source>
</reference>
<keyword evidence="1" id="KW-0210">Decarboxylase</keyword>
<evidence type="ECO:0000259" key="5">
    <source>
        <dbReference type="Pfam" id="PF02776"/>
    </source>
</evidence>
<evidence type="ECO:0000256" key="3">
    <source>
        <dbReference type="ARBA" id="ARBA00023239"/>
    </source>
</evidence>
<gene>
    <name evidence="6" type="ORF">HMPREF9334_00995</name>
</gene>
<dbReference type="Pfam" id="PF02776">
    <property type="entry name" value="TPP_enzyme_N"/>
    <property type="match status" value="1"/>
</dbReference>
<dbReference type="InterPro" id="IPR012001">
    <property type="entry name" value="Thiamin_PyroP_enz_TPP-bd_dom"/>
</dbReference>
<dbReference type="CDD" id="cd03371">
    <property type="entry name" value="TPP_PpyrDC"/>
    <property type="match status" value="1"/>
</dbReference>
<dbReference type="InterPro" id="IPR000399">
    <property type="entry name" value="TPP-bd_CS"/>
</dbReference>
<dbReference type="InterPro" id="IPR029061">
    <property type="entry name" value="THDP-binding"/>
</dbReference>
<organism evidence="6 7">
    <name type="scientific">Selenomonas infelix ATCC 43532</name>
    <dbReference type="NCBI Taxonomy" id="679201"/>
    <lineage>
        <taxon>Bacteria</taxon>
        <taxon>Bacillati</taxon>
        <taxon>Bacillota</taxon>
        <taxon>Negativicutes</taxon>
        <taxon>Selenomonadales</taxon>
        <taxon>Selenomonadaceae</taxon>
        <taxon>Selenomonas</taxon>
    </lineage>
</organism>
<dbReference type="GO" id="GO:0032923">
    <property type="term" value="P:organic phosphonate biosynthetic process"/>
    <property type="evidence" value="ECO:0007669"/>
    <property type="project" value="InterPro"/>
</dbReference>
<evidence type="ECO:0000259" key="4">
    <source>
        <dbReference type="Pfam" id="PF02775"/>
    </source>
</evidence>
<proteinExistence type="predicted"/>
<dbReference type="PATRIC" id="fig|679201.3.peg.1008"/>
<accession>G5GNP1</accession>
<dbReference type="eggNOG" id="COG0028">
    <property type="taxonomic scope" value="Bacteria"/>
</dbReference>
<evidence type="ECO:0000313" key="6">
    <source>
        <dbReference type="EMBL" id="EHG21578.1"/>
    </source>
</evidence>
<evidence type="ECO:0000256" key="1">
    <source>
        <dbReference type="ARBA" id="ARBA00022793"/>
    </source>
</evidence>
<dbReference type="CDD" id="cd07035">
    <property type="entry name" value="TPP_PYR_POX_like"/>
    <property type="match status" value="1"/>
</dbReference>
<dbReference type="AlphaFoldDB" id="G5GNP1"/>
<dbReference type="NCBIfam" id="TIGR03297">
    <property type="entry name" value="Ppyr-DeCO2ase"/>
    <property type="match status" value="1"/>
</dbReference>
<dbReference type="RefSeq" id="WP_006692445.1">
    <property type="nucleotide sequence ID" value="NZ_JH376798.1"/>
</dbReference>
<name>G5GNP1_9FIRM</name>
<dbReference type="EMBL" id="ACZM01000007">
    <property type="protein sequence ID" value="EHG21578.1"/>
    <property type="molecule type" value="Genomic_DNA"/>
</dbReference>
<dbReference type="PANTHER" id="PTHR42818">
    <property type="entry name" value="SULFOPYRUVATE DECARBOXYLASE SUBUNIT ALPHA"/>
    <property type="match status" value="1"/>
</dbReference>
<protein>
    <submittedName>
        <fullName evidence="6">Phosphonopyruvate decarboxylase</fullName>
    </submittedName>
</protein>
<keyword evidence="3" id="KW-0456">Lyase</keyword>
<sequence>MNVNELISALGTEFFTGVPDSKLRPLVDYLMDTYGAHSATHVIAVNEGSAAALAAGYHLATGKTPLVYLQNSGLGNIVNPLLSLLHSEVYGIPCIFVIGWRGEPDLHDEPQHLVQGRLTLPLLETMGVKTMVLTRESTPIEAAAWMKEIRPHLERGGQCALLVRDGALTYPKRKYTNVYALRREDAIAHILDAAGDAVIVATTGKTGRELFELREARGEDHAHDFLTVGSMGHASALALGIALHRPQRRVVILDGDGAALMHMGALTTIGAAAPKNLVHILLNNEAHESVGGAPTAAGSVNLPAVAANVGYHVLPTAETAEELSRTLAHLHDTDTLTFLEVRTAIGSRADLGRPTTTPLENKEALMRTLHG</sequence>
<evidence type="ECO:0000313" key="7">
    <source>
        <dbReference type="Proteomes" id="UP000004129"/>
    </source>
</evidence>
<comment type="caution">
    <text evidence="6">The sequence shown here is derived from an EMBL/GenBank/DDBJ whole genome shotgun (WGS) entry which is preliminary data.</text>
</comment>
<dbReference type="InterPro" id="IPR017684">
    <property type="entry name" value="Phosphono-pyrv_decarboxylase"/>
</dbReference>
<dbReference type="Proteomes" id="UP000004129">
    <property type="component" value="Unassembled WGS sequence"/>
</dbReference>
<dbReference type="Gene3D" id="3.40.50.970">
    <property type="match status" value="2"/>
</dbReference>
<dbReference type="PANTHER" id="PTHR42818:SF1">
    <property type="entry name" value="SULFOPYRUVATE DECARBOXYLASE"/>
    <property type="match status" value="1"/>
</dbReference>
<keyword evidence="6" id="KW-0670">Pyruvate</keyword>
<dbReference type="PROSITE" id="PS00187">
    <property type="entry name" value="TPP_ENZYMES"/>
    <property type="match status" value="1"/>
</dbReference>
<dbReference type="InterPro" id="IPR051818">
    <property type="entry name" value="TPP_dependent_decarboxylase"/>
</dbReference>